<accession>A0A1M5EG40</accession>
<gene>
    <name evidence="1" type="ORF">SAMN05444274_10922</name>
</gene>
<dbReference type="RefSeq" id="WP_139249765.1">
    <property type="nucleotide sequence ID" value="NZ_FQUM01000009.1"/>
</dbReference>
<sequence length="144" mass="17017">MKQLLFITGVLLFVWACSTQKGVVKIEENKDDIIDVQDSVEQDSLQYELETFDAKFKTWYALHDNPSQYRSQEYYENWNRQYVVAWNSKSTQPGKSSFFEPIVGYEPNIDYGFELNHKLFYYFQYVERVLKIKIMPGSPQGIAL</sequence>
<dbReference type="OrthoDB" id="1119488at2"/>
<keyword evidence="2" id="KW-1185">Reference proteome</keyword>
<evidence type="ECO:0000313" key="2">
    <source>
        <dbReference type="Proteomes" id="UP000184164"/>
    </source>
</evidence>
<name>A0A1M5EG40_9BACT</name>
<reference evidence="2" key="1">
    <citation type="submission" date="2016-11" db="EMBL/GenBank/DDBJ databases">
        <authorList>
            <person name="Varghese N."/>
            <person name="Submissions S."/>
        </authorList>
    </citation>
    <scope>NUCLEOTIDE SEQUENCE [LARGE SCALE GENOMIC DNA]</scope>
    <source>
        <strain evidence="2">DSM 26910</strain>
    </source>
</reference>
<proteinExistence type="predicted"/>
<dbReference type="EMBL" id="FQUM01000009">
    <property type="protein sequence ID" value="SHF78198.1"/>
    <property type="molecule type" value="Genomic_DNA"/>
</dbReference>
<organism evidence="1 2">
    <name type="scientific">Mariniphaga anaerophila</name>
    <dbReference type="NCBI Taxonomy" id="1484053"/>
    <lineage>
        <taxon>Bacteria</taxon>
        <taxon>Pseudomonadati</taxon>
        <taxon>Bacteroidota</taxon>
        <taxon>Bacteroidia</taxon>
        <taxon>Marinilabiliales</taxon>
        <taxon>Prolixibacteraceae</taxon>
        <taxon>Mariniphaga</taxon>
    </lineage>
</organism>
<dbReference type="InterPro" id="IPR046144">
    <property type="entry name" value="DUF6146"/>
</dbReference>
<dbReference type="Pfam" id="PF19643">
    <property type="entry name" value="DUF6146"/>
    <property type="match status" value="1"/>
</dbReference>
<dbReference type="STRING" id="1484053.SAMN05444274_10922"/>
<protein>
    <submittedName>
        <fullName evidence="1">Uncharacterized protein</fullName>
    </submittedName>
</protein>
<evidence type="ECO:0000313" key="1">
    <source>
        <dbReference type="EMBL" id="SHF78198.1"/>
    </source>
</evidence>
<dbReference type="Proteomes" id="UP000184164">
    <property type="component" value="Unassembled WGS sequence"/>
</dbReference>
<dbReference type="AlphaFoldDB" id="A0A1M5EG40"/>